<dbReference type="InterPro" id="IPR038883">
    <property type="entry name" value="AN11006-like"/>
</dbReference>
<protein>
    <recommendedName>
        <fullName evidence="2">2EXR domain-containing protein</fullName>
    </recommendedName>
</protein>
<dbReference type="Proteomes" id="UP000800036">
    <property type="component" value="Unassembled WGS sequence"/>
</dbReference>
<dbReference type="PANTHER" id="PTHR42085:SF8">
    <property type="entry name" value="F-BOX DOMAIN-CONTAINING PROTEIN"/>
    <property type="match status" value="1"/>
</dbReference>
<dbReference type="AlphaFoldDB" id="A0A6A5V5U0"/>
<feature type="domain" description="2EXR" evidence="2">
    <location>
        <begin position="3"/>
        <end position="84"/>
    </location>
</feature>
<keyword evidence="4" id="KW-1185">Reference proteome</keyword>
<reference evidence="3" key="1">
    <citation type="journal article" date="2020" name="Stud. Mycol.">
        <title>101 Dothideomycetes genomes: a test case for predicting lifestyles and emergence of pathogens.</title>
        <authorList>
            <person name="Haridas S."/>
            <person name="Albert R."/>
            <person name="Binder M."/>
            <person name="Bloem J."/>
            <person name="Labutti K."/>
            <person name="Salamov A."/>
            <person name="Andreopoulos B."/>
            <person name="Baker S."/>
            <person name="Barry K."/>
            <person name="Bills G."/>
            <person name="Bluhm B."/>
            <person name="Cannon C."/>
            <person name="Castanera R."/>
            <person name="Culley D."/>
            <person name="Daum C."/>
            <person name="Ezra D."/>
            <person name="Gonzalez J."/>
            <person name="Henrissat B."/>
            <person name="Kuo A."/>
            <person name="Liang C."/>
            <person name="Lipzen A."/>
            <person name="Lutzoni F."/>
            <person name="Magnuson J."/>
            <person name="Mondo S."/>
            <person name="Nolan M."/>
            <person name="Ohm R."/>
            <person name="Pangilinan J."/>
            <person name="Park H.-J."/>
            <person name="Ramirez L."/>
            <person name="Alfaro M."/>
            <person name="Sun H."/>
            <person name="Tritt A."/>
            <person name="Yoshinaga Y."/>
            <person name="Zwiers L.-H."/>
            <person name="Turgeon B."/>
            <person name="Goodwin S."/>
            <person name="Spatafora J."/>
            <person name="Crous P."/>
            <person name="Grigoriev I."/>
        </authorList>
    </citation>
    <scope>NUCLEOTIDE SEQUENCE</scope>
    <source>
        <strain evidence="3">CBS 107.79</strain>
    </source>
</reference>
<proteinExistence type="predicted"/>
<gene>
    <name evidence="3" type="ORF">BU23DRAFT_177839</name>
</gene>
<dbReference type="OrthoDB" id="5272396at2759"/>
<name>A0A6A5V5U0_9PLEO</name>
<evidence type="ECO:0000313" key="3">
    <source>
        <dbReference type="EMBL" id="KAF1971629.1"/>
    </source>
</evidence>
<evidence type="ECO:0000259" key="2">
    <source>
        <dbReference type="Pfam" id="PF20150"/>
    </source>
</evidence>
<accession>A0A6A5V5U0</accession>
<dbReference type="PANTHER" id="PTHR42085">
    <property type="entry name" value="F-BOX DOMAIN-CONTAINING PROTEIN"/>
    <property type="match status" value="1"/>
</dbReference>
<evidence type="ECO:0000313" key="4">
    <source>
        <dbReference type="Proteomes" id="UP000800036"/>
    </source>
</evidence>
<dbReference type="Pfam" id="PF20150">
    <property type="entry name" value="2EXR"/>
    <property type="match status" value="1"/>
</dbReference>
<evidence type="ECO:0000256" key="1">
    <source>
        <dbReference type="SAM" id="MobiDB-lite"/>
    </source>
</evidence>
<feature type="compositionally biased region" description="Polar residues" evidence="1">
    <location>
        <begin position="341"/>
        <end position="352"/>
    </location>
</feature>
<sequence length="371" mass="42657">MFPFLKLPAELRNQIYALALTQPKPIDIGDVRVWRSRCWHSGLWYRQGTYQYVDEKIACSLFWVCKQISREAQSIFHSQNHFQFTIPDILFPNPRTRPIKDAPPIPLLRKTNLVLDDPYIGIYNAFIPTTVRAAGKHNLEVTVGNCPPGREEYYKSVLRTLAEEFPNLTRFGRLIEDIQLDRFYSWYGTLSYRNPSASQFIFYSPNRLNCATSMGVYQKRFQIRNQGKEISMRDQQCHIPDLPCKILSRIVSMISEADGAVGVDFGDPQPLPSLLSTSTYFRRMSIAYYFTRDTFKVKIPLQEYVVRPHHLQALEKWLHVFLPQDNLETALPFPTLRSFSASSGTKSTPEIKSSSPQSISSACLPTFPAIL</sequence>
<feature type="region of interest" description="Disordered" evidence="1">
    <location>
        <begin position="341"/>
        <end position="360"/>
    </location>
</feature>
<dbReference type="EMBL" id="ML976692">
    <property type="protein sequence ID" value="KAF1971629.1"/>
    <property type="molecule type" value="Genomic_DNA"/>
</dbReference>
<dbReference type="InterPro" id="IPR045518">
    <property type="entry name" value="2EXR"/>
</dbReference>
<organism evidence="3 4">
    <name type="scientific">Bimuria novae-zelandiae CBS 107.79</name>
    <dbReference type="NCBI Taxonomy" id="1447943"/>
    <lineage>
        <taxon>Eukaryota</taxon>
        <taxon>Fungi</taxon>
        <taxon>Dikarya</taxon>
        <taxon>Ascomycota</taxon>
        <taxon>Pezizomycotina</taxon>
        <taxon>Dothideomycetes</taxon>
        <taxon>Pleosporomycetidae</taxon>
        <taxon>Pleosporales</taxon>
        <taxon>Massarineae</taxon>
        <taxon>Didymosphaeriaceae</taxon>
        <taxon>Bimuria</taxon>
    </lineage>
</organism>